<accession>A0A7Z7BAY7</accession>
<comment type="caution">
    <text evidence="1">The sequence shown here is derived from an EMBL/GenBank/DDBJ whole genome shotgun (WGS) entry which is preliminary data.</text>
</comment>
<dbReference type="Proteomes" id="UP000198900">
    <property type="component" value="Unassembled WGS sequence"/>
</dbReference>
<evidence type="ECO:0000313" key="2">
    <source>
        <dbReference type="Proteomes" id="UP000198900"/>
    </source>
</evidence>
<protein>
    <submittedName>
        <fullName evidence="1">Uncharacterized protein</fullName>
    </submittedName>
</protein>
<dbReference type="EMBL" id="FNDI01000017">
    <property type="protein sequence ID" value="SDI44914.1"/>
    <property type="molecule type" value="Genomic_DNA"/>
</dbReference>
<name>A0A7Z7BAY7_9BURK</name>
<dbReference type="RefSeq" id="WP_341865844.1">
    <property type="nucleotide sequence ID" value="NZ_FNDI01000017.1"/>
</dbReference>
<gene>
    <name evidence="1" type="ORF">SAMN04487926_11765</name>
</gene>
<proteinExistence type="predicted"/>
<organism evidence="1 2">
    <name type="scientific">Paraburkholderia steynii</name>
    <dbReference type="NCBI Taxonomy" id="1245441"/>
    <lineage>
        <taxon>Bacteria</taxon>
        <taxon>Pseudomonadati</taxon>
        <taxon>Pseudomonadota</taxon>
        <taxon>Betaproteobacteria</taxon>
        <taxon>Burkholderiales</taxon>
        <taxon>Burkholderiaceae</taxon>
        <taxon>Paraburkholderia</taxon>
    </lineage>
</organism>
<keyword evidence="2" id="KW-1185">Reference proteome</keyword>
<dbReference type="AlphaFoldDB" id="A0A7Z7BAY7"/>
<sequence>MLTINADQHSLFQNYHRPGEEKRMVVFCVPALMATGWPPAQTTPETFYAPNRSSWAAAPVRRQVRYGAPHTSAVAMLPIS</sequence>
<reference evidence="1" key="1">
    <citation type="submission" date="2016-10" db="EMBL/GenBank/DDBJ databases">
        <authorList>
            <person name="Varghese N."/>
            <person name="Submissions S."/>
        </authorList>
    </citation>
    <scope>NUCLEOTIDE SEQUENCE [LARGE SCALE GENOMIC DNA]</scope>
    <source>
        <strain evidence="1">YR281</strain>
    </source>
</reference>
<evidence type="ECO:0000313" key="1">
    <source>
        <dbReference type="EMBL" id="SDI44914.1"/>
    </source>
</evidence>